<comment type="caution">
    <text evidence="1">The sequence shown here is derived from an EMBL/GenBank/DDBJ whole genome shotgun (WGS) entry which is preliminary data.</text>
</comment>
<protein>
    <recommendedName>
        <fullName evidence="3">YolD-like protein</fullName>
    </recommendedName>
</protein>
<gene>
    <name evidence="1" type="ORF">HMPREF0495_01595</name>
</gene>
<evidence type="ECO:0000313" key="2">
    <source>
        <dbReference type="Proteomes" id="UP000016644"/>
    </source>
</evidence>
<evidence type="ECO:0000313" key="1">
    <source>
        <dbReference type="EMBL" id="ERK43246.1"/>
    </source>
</evidence>
<dbReference type="PATRIC" id="fig|649758.3.peg.1429"/>
<accession>U2PGF0</accession>
<dbReference type="Proteomes" id="UP000016644">
    <property type="component" value="Unassembled WGS sequence"/>
</dbReference>
<proteinExistence type="predicted"/>
<dbReference type="RefSeq" id="WP_021740836.1">
    <property type="nucleotide sequence ID" value="NZ_KI271196.1"/>
</dbReference>
<dbReference type="EMBL" id="AWVK01000066">
    <property type="protein sequence ID" value="ERK43246.1"/>
    <property type="molecule type" value="Genomic_DNA"/>
</dbReference>
<evidence type="ECO:0008006" key="3">
    <source>
        <dbReference type="Google" id="ProtNLM"/>
    </source>
</evidence>
<organism evidence="1 2">
    <name type="scientific">Levilactobacillus brevis ATCC 14869 = DSM 20054</name>
    <dbReference type="NCBI Taxonomy" id="649758"/>
    <lineage>
        <taxon>Bacteria</taxon>
        <taxon>Bacillati</taxon>
        <taxon>Bacillota</taxon>
        <taxon>Bacilli</taxon>
        <taxon>Lactobacillales</taxon>
        <taxon>Lactobacillaceae</taxon>
        <taxon>Levilactobacillus</taxon>
    </lineage>
</organism>
<reference evidence="1 2" key="1">
    <citation type="submission" date="2013-06" db="EMBL/GenBank/DDBJ databases">
        <authorList>
            <person name="Weinstock G."/>
            <person name="Sodergren E."/>
            <person name="Lobos E.A."/>
            <person name="Fulton L."/>
            <person name="Fulton R."/>
            <person name="Courtney L."/>
            <person name="Fronick C."/>
            <person name="O'Laughlin M."/>
            <person name="Godfrey J."/>
            <person name="Wilson R.M."/>
            <person name="Miner T."/>
            <person name="Farmer C."/>
            <person name="Delehaunty K."/>
            <person name="Cordes M."/>
            <person name="Minx P."/>
            <person name="Tomlinson C."/>
            <person name="Chen J."/>
            <person name="Wollam A."/>
            <person name="Pepin K.H."/>
            <person name="Bhonagiri V."/>
            <person name="Zhang X."/>
            <person name="Warren W."/>
            <person name="Mitreva M."/>
            <person name="Mardis E.R."/>
            <person name="Wilson R.K."/>
        </authorList>
    </citation>
    <scope>NUCLEOTIDE SEQUENCE [LARGE SCALE GENOMIC DNA]</scope>
    <source>
        <strain evidence="1 2">ATCC 14869</strain>
    </source>
</reference>
<dbReference type="AlphaFoldDB" id="U2PGF0"/>
<dbReference type="HOGENOM" id="CLU_2601525_0_0_9"/>
<sequence length="91" mass="10417">MYEVLTTKDVPIMYPNSPQIRHLLQNAYQNNQVTTLTLKAATYTGTIDFITDSTVYLGLTAGRSLKIPLADITHVQLHQLQSWWHLYEHSS</sequence>
<name>U2PGF0_LEVBR</name>